<evidence type="ECO:0000313" key="3">
    <source>
        <dbReference type="Proteomes" id="UP000199514"/>
    </source>
</evidence>
<accession>A0A1I1KG55</accession>
<evidence type="ECO:0000256" key="1">
    <source>
        <dbReference type="SAM" id="SignalP"/>
    </source>
</evidence>
<proteinExistence type="predicted"/>
<feature type="signal peptide" evidence="1">
    <location>
        <begin position="1"/>
        <end position="19"/>
    </location>
</feature>
<dbReference type="EMBL" id="FOLE01000007">
    <property type="protein sequence ID" value="SFC59515.1"/>
    <property type="molecule type" value="Genomic_DNA"/>
</dbReference>
<sequence>MKNKFLLLLFTFLSLHSFAQIRYQKGYFIDNEGKKIDCFIRNVDWKDNPKYFDYKLTENGEKQTARTTTVKEFSVENESIYKCFITEWDVSSNTVNDISDERQPYMKKDTIFLRQLVEGKANLYLFEKGDMKRYFFTVDSMVTPQQLIYKRYKTTNKSSGRSYIVKNTSYIAQLQQFIRCKDAPITSFSNIKYTKNDMIKTFDKYNQCSDTSKIKPTIMPTVARKVMDVSVKAGLYQSTAQIIDNTASVTDFDKQVASRLGFEFQYYLPFNKNKWAIIVEPTYSHFTGEKTTKKDNYYYQNSKLKYQFLSFALGVRHHFFINKNNTIFVNGFWIWNKPINNSNAKIVYSNNSYGYQTTTPLNNSNNIAIGLGYRYKRASIEGRYLASRDIIKDSGIAVQYKSMGVTLGYTLFSK</sequence>
<feature type="chain" id="PRO_5011623675" description="Outer membrane protein beta-barrel domain-containing protein" evidence="1">
    <location>
        <begin position="20"/>
        <end position="414"/>
    </location>
</feature>
<dbReference type="Proteomes" id="UP000199514">
    <property type="component" value="Unassembled WGS sequence"/>
</dbReference>
<dbReference type="AlphaFoldDB" id="A0A1I1KG55"/>
<dbReference type="RefSeq" id="WP_091512999.1">
    <property type="nucleotide sequence ID" value="NZ_FOLE01000007.1"/>
</dbReference>
<gene>
    <name evidence="2" type="ORF">SAMN05421780_10736</name>
</gene>
<name>A0A1I1KG55_9BACT</name>
<dbReference type="OrthoDB" id="921445at2"/>
<protein>
    <recommendedName>
        <fullName evidence="4">Outer membrane protein beta-barrel domain-containing protein</fullName>
    </recommendedName>
</protein>
<reference evidence="2 3" key="1">
    <citation type="submission" date="2016-10" db="EMBL/GenBank/DDBJ databases">
        <authorList>
            <person name="de Groot N.N."/>
        </authorList>
    </citation>
    <scope>NUCLEOTIDE SEQUENCE [LARGE SCALE GENOMIC DNA]</scope>
    <source>
        <strain evidence="2 3">DSM 6793</strain>
    </source>
</reference>
<keyword evidence="1" id="KW-0732">Signal</keyword>
<evidence type="ECO:0000313" key="2">
    <source>
        <dbReference type="EMBL" id="SFC59515.1"/>
    </source>
</evidence>
<dbReference type="STRING" id="927664.SAMN05421780_10736"/>
<keyword evidence="3" id="KW-1185">Reference proteome</keyword>
<organism evidence="2 3">
    <name type="scientific">Flexibacter flexilis DSM 6793</name>
    <dbReference type="NCBI Taxonomy" id="927664"/>
    <lineage>
        <taxon>Bacteria</taxon>
        <taxon>Pseudomonadati</taxon>
        <taxon>Bacteroidota</taxon>
        <taxon>Cytophagia</taxon>
        <taxon>Cytophagales</taxon>
        <taxon>Flexibacteraceae</taxon>
        <taxon>Flexibacter</taxon>
    </lineage>
</organism>
<evidence type="ECO:0008006" key="4">
    <source>
        <dbReference type="Google" id="ProtNLM"/>
    </source>
</evidence>